<gene>
    <name evidence="2" type="ORF">WOLCODRAFT_88793</name>
</gene>
<proteinExistence type="predicted"/>
<organism evidence="2 3">
    <name type="scientific">Wolfiporia cocos (strain MD-104)</name>
    <name type="common">Brown rot fungus</name>
    <dbReference type="NCBI Taxonomy" id="742152"/>
    <lineage>
        <taxon>Eukaryota</taxon>
        <taxon>Fungi</taxon>
        <taxon>Dikarya</taxon>
        <taxon>Basidiomycota</taxon>
        <taxon>Agaricomycotina</taxon>
        <taxon>Agaricomycetes</taxon>
        <taxon>Polyporales</taxon>
        <taxon>Phaeolaceae</taxon>
        <taxon>Wolfiporia</taxon>
    </lineage>
</organism>
<dbReference type="InterPro" id="IPR046528">
    <property type="entry name" value="DUF6593"/>
</dbReference>
<keyword evidence="3" id="KW-1185">Reference proteome</keyword>
<dbReference type="AlphaFoldDB" id="A0A2H3JX43"/>
<feature type="domain" description="DUF6593" evidence="1">
    <location>
        <begin position="14"/>
        <end position="159"/>
    </location>
</feature>
<dbReference type="EMBL" id="KB468113">
    <property type="protein sequence ID" value="PCH40747.1"/>
    <property type="molecule type" value="Genomic_DNA"/>
</dbReference>
<accession>A0A2H3JX43</accession>
<dbReference type="OrthoDB" id="3168860at2759"/>
<evidence type="ECO:0000313" key="3">
    <source>
        <dbReference type="Proteomes" id="UP000218811"/>
    </source>
</evidence>
<reference evidence="2 3" key="1">
    <citation type="journal article" date="2012" name="Science">
        <title>The Paleozoic origin of enzymatic lignin decomposition reconstructed from 31 fungal genomes.</title>
        <authorList>
            <person name="Floudas D."/>
            <person name="Binder M."/>
            <person name="Riley R."/>
            <person name="Barry K."/>
            <person name="Blanchette R.A."/>
            <person name="Henrissat B."/>
            <person name="Martinez A.T."/>
            <person name="Otillar R."/>
            <person name="Spatafora J.W."/>
            <person name="Yadav J.S."/>
            <person name="Aerts A."/>
            <person name="Benoit I."/>
            <person name="Boyd A."/>
            <person name="Carlson A."/>
            <person name="Copeland A."/>
            <person name="Coutinho P.M."/>
            <person name="de Vries R.P."/>
            <person name="Ferreira P."/>
            <person name="Findley K."/>
            <person name="Foster B."/>
            <person name="Gaskell J."/>
            <person name="Glotzer D."/>
            <person name="Gorecki P."/>
            <person name="Heitman J."/>
            <person name="Hesse C."/>
            <person name="Hori C."/>
            <person name="Igarashi K."/>
            <person name="Jurgens J.A."/>
            <person name="Kallen N."/>
            <person name="Kersten P."/>
            <person name="Kohler A."/>
            <person name="Kuees U."/>
            <person name="Kumar T.K.A."/>
            <person name="Kuo A."/>
            <person name="LaButti K."/>
            <person name="Larrondo L.F."/>
            <person name="Lindquist E."/>
            <person name="Ling A."/>
            <person name="Lombard V."/>
            <person name="Lucas S."/>
            <person name="Lundell T."/>
            <person name="Martin R."/>
            <person name="McLaughlin D.J."/>
            <person name="Morgenstern I."/>
            <person name="Morin E."/>
            <person name="Murat C."/>
            <person name="Nagy L.G."/>
            <person name="Nolan M."/>
            <person name="Ohm R.A."/>
            <person name="Patyshakuliyeva A."/>
            <person name="Rokas A."/>
            <person name="Ruiz-Duenas F.J."/>
            <person name="Sabat G."/>
            <person name="Salamov A."/>
            <person name="Samejima M."/>
            <person name="Schmutz J."/>
            <person name="Slot J.C."/>
            <person name="St John F."/>
            <person name="Stenlid J."/>
            <person name="Sun H."/>
            <person name="Sun S."/>
            <person name="Syed K."/>
            <person name="Tsang A."/>
            <person name="Wiebenga A."/>
            <person name="Young D."/>
            <person name="Pisabarro A."/>
            <person name="Eastwood D.C."/>
            <person name="Martin F."/>
            <person name="Cullen D."/>
            <person name="Grigoriev I.V."/>
            <person name="Hibbett D.S."/>
        </authorList>
    </citation>
    <scope>NUCLEOTIDE SEQUENCE [LARGE SCALE GENOMIC DNA]</scope>
    <source>
        <strain evidence="2 3">MD-104</strain>
    </source>
</reference>
<dbReference type="Proteomes" id="UP000218811">
    <property type="component" value="Unassembled WGS sequence"/>
</dbReference>
<protein>
    <recommendedName>
        <fullName evidence="1">DUF6593 domain-containing protein</fullName>
    </recommendedName>
</protein>
<dbReference type="OMA" id="QHPDIMG"/>
<dbReference type="Pfam" id="PF20236">
    <property type="entry name" value="DUF6593"/>
    <property type="match status" value="1"/>
</dbReference>
<evidence type="ECO:0000313" key="2">
    <source>
        <dbReference type="EMBL" id="PCH40747.1"/>
    </source>
</evidence>
<sequence>MPNTTYTLFQFSADPWNARFEDAEKLQAFKVEEDPNLIMRITREASWAQRNPQVMGPSNSYFYFGPSRVQGYLVYGNSPPQSMRNARRQKRENSTSRYFTAQNGKEFKWRVTPQRLECIDSKGGTVALWETSQLRDEFHARLTVKQSALAIITELVTTLTLNRIALSLNW</sequence>
<evidence type="ECO:0000259" key="1">
    <source>
        <dbReference type="Pfam" id="PF20236"/>
    </source>
</evidence>
<name>A0A2H3JX43_WOLCO</name>
<dbReference type="STRING" id="742152.A0A2H3JX43"/>